<dbReference type="Pfam" id="PF00534">
    <property type="entry name" value="Glycos_transf_1"/>
    <property type="match status" value="1"/>
</dbReference>
<dbReference type="EMBL" id="BFBY01000002">
    <property type="protein sequence ID" value="GBG04344.1"/>
    <property type="molecule type" value="Genomic_DNA"/>
</dbReference>
<proteinExistence type="predicted"/>
<dbReference type="InterPro" id="IPR050194">
    <property type="entry name" value="Glycosyltransferase_grp1"/>
</dbReference>
<feature type="domain" description="Glycosyl transferase family 1" evidence="1">
    <location>
        <begin position="192"/>
        <end position="349"/>
    </location>
</feature>
<name>A0A2Z6T634_9LACO</name>
<sequence length="369" mass="42619">MRILIVIDDFFNKSNGMCISTQRFAHEFKKAGHEVRIVSCNDNGKADYSLPELMVPFFRKIIAKEGYHLAWPKTIVLKKAVAWADVVAIETPFPVSWRAAKVAKKMGKPAYGTFHIYPGNITETLHINNHFFNNFFMYFFKNISFRNCLAMQCPTEKVKQQLEKYHFKQKLFVISNGITEKFIQNPHKQEIGHPFTILCIGRFSREKHQEVLFKAMQTVKHNQEIKLIFAGKGPLKQEYEKLAETLPNKVIMQFFTPEQLCKAMSKADLVVHCADVEVEGMACMEAFAARCVPIIANSPLSSTASYALTEHNLFPAGDSQKLAKQIDYWYEHPTELKKMRQTYREYAKNLTVRKSAEKALNMMRELEKK</sequence>
<dbReference type="PANTHER" id="PTHR45947:SF3">
    <property type="entry name" value="SULFOQUINOVOSYL TRANSFERASE SQD2"/>
    <property type="match status" value="1"/>
</dbReference>
<reference evidence="4" key="1">
    <citation type="submission" date="2018-03" db="EMBL/GenBank/DDBJ databases">
        <title>New taxa in the Lactobacillus gasseri group.</title>
        <authorList>
            <person name="Tanizawa Y."/>
            <person name="Tohno M."/>
            <person name="Endo A."/>
            <person name="Arita M."/>
        </authorList>
    </citation>
    <scope>NUCLEOTIDE SEQUENCE [LARGE SCALE GENOMIC DNA]</scope>
    <source>
        <strain evidence="4">DSM 24759</strain>
    </source>
</reference>
<dbReference type="Proteomes" id="UP000257317">
    <property type="component" value="Unassembled WGS sequence"/>
</dbReference>
<dbReference type="AlphaFoldDB" id="A0A2Z6T634"/>
<dbReference type="InterPro" id="IPR028098">
    <property type="entry name" value="Glyco_trans_4-like_N"/>
</dbReference>
<keyword evidence="4" id="KW-1185">Reference proteome</keyword>
<dbReference type="InterPro" id="IPR001296">
    <property type="entry name" value="Glyco_trans_1"/>
</dbReference>
<evidence type="ECO:0000313" key="3">
    <source>
        <dbReference type="EMBL" id="GBG04344.1"/>
    </source>
</evidence>
<dbReference type="Pfam" id="PF13439">
    <property type="entry name" value="Glyco_transf_4"/>
    <property type="match status" value="1"/>
</dbReference>
<dbReference type="RefSeq" id="WP_117117697.1">
    <property type="nucleotide sequence ID" value="NZ_BFBY01000002.1"/>
</dbReference>
<keyword evidence="3" id="KW-0808">Transferase</keyword>
<evidence type="ECO:0000259" key="2">
    <source>
        <dbReference type="Pfam" id="PF13439"/>
    </source>
</evidence>
<dbReference type="PANTHER" id="PTHR45947">
    <property type="entry name" value="SULFOQUINOVOSYL TRANSFERASE SQD2"/>
    <property type="match status" value="1"/>
</dbReference>
<evidence type="ECO:0000313" key="4">
    <source>
        <dbReference type="Proteomes" id="UP000257317"/>
    </source>
</evidence>
<evidence type="ECO:0000259" key="1">
    <source>
        <dbReference type="Pfam" id="PF00534"/>
    </source>
</evidence>
<accession>A0A2Z6T634</accession>
<dbReference type="OrthoDB" id="9802525at2"/>
<gene>
    <name evidence="3" type="ORF">LrDSM24759_02580</name>
</gene>
<comment type="caution">
    <text evidence="3">The sequence shown here is derived from an EMBL/GenBank/DDBJ whole genome shotgun (WGS) entry which is preliminary data.</text>
</comment>
<dbReference type="SUPFAM" id="SSF53756">
    <property type="entry name" value="UDP-Glycosyltransferase/glycogen phosphorylase"/>
    <property type="match status" value="1"/>
</dbReference>
<feature type="domain" description="Glycosyltransferase subfamily 4-like N-terminal" evidence="2">
    <location>
        <begin position="15"/>
        <end position="178"/>
    </location>
</feature>
<dbReference type="Gene3D" id="3.40.50.2000">
    <property type="entry name" value="Glycogen Phosphorylase B"/>
    <property type="match status" value="2"/>
</dbReference>
<organism evidence="3 4">
    <name type="scientific">Lactobacillus rodentium</name>
    <dbReference type="NCBI Taxonomy" id="947835"/>
    <lineage>
        <taxon>Bacteria</taxon>
        <taxon>Bacillati</taxon>
        <taxon>Bacillota</taxon>
        <taxon>Bacilli</taxon>
        <taxon>Lactobacillales</taxon>
        <taxon>Lactobacillaceae</taxon>
        <taxon>Lactobacillus</taxon>
    </lineage>
</organism>
<protein>
    <submittedName>
        <fullName evidence="3">Glycosyltransferase</fullName>
    </submittedName>
</protein>
<dbReference type="GO" id="GO:0016757">
    <property type="term" value="F:glycosyltransferase activity"/>
    <property type="evidence" value="ECO:0007669"/>
    <property type="project" value="InterPro"/>
</dbReference>